<dbReference type="Gene3D" id="3.40.250.10">
    <property type="entry name" value="Rhodanese-like domain"/>
    <property type="match status" value="1"/>
</dbReference>
<sequence length="405" mass="46571">MNSNQDNNNKDDDGICMGSLEEWLTTGLPLLDIRNHDQYAESHIKNSIHIPLSSVRQRSYELPPRQDAFAVLICSNNHQEEQEESLQLIREFFLCQEETTINNSTKKKKRAQKPWMVPLILTDGKITRDQAKECSILVEGHGTQHDAPNNTDIESFQPLPRLWQPDSMVKEVLLPILAKRLEETAAAGIKERGNDDHLYEIWDLGAGAGRDVAFLAEELKATATNKRVATFRVVAMDQRYRSLQSRAGNDIQARDPQVDPVEECIQFWKRRGIEYETRCVSVHWGNQTQDHAQWFRKQQQQSGTTTTHLLCLFMVRFWNQSLMEFLATSDTELVKEGTLVAVSQFAKPHPGASWNFDHPKEKNVLERHELRQMFSTDRGWCVLHDNIVTDSDHGRTLINFVAVRN</sequence>
<dbReference type="InterPro" id="IPR001763">
    <property type="entry name" value="Rhodanese-like_dom"/>
</dbReference>
<dbReference type="EMBL" id="CAICTM010000364">
    <property type="protein sequence ID" value="CAB9508887.1"/>
    <property type="molecule type" value="Genomic_DNA"/>
</dbReference>
<keyword evidence="3" id="KW-1185">Reference proteome</keyword>
<reference evidence="2" key="1">
    <citation type="submission" date="2020-06" db="EMBL/GenBank/DDBJ databases">
        <authorList>
            <consortium name="Plant Systems Biology data submission"/>
        </authorList>
    </citation>
    <scope>NUCLEOTIDE SEQUENCE</scope>
    <source>
        <strain evidence="2">D6</strain>
    </source>
</reference>
<accession>A0A9N8HDK4</accession>
<gene>
    <name evidence="2" type="ORF">SEMRO_365_G127340.1</name>
</gene>
<evidence type="ECO:0000313" key="2">
    <source>
        <dbReference type="EMBL" id="CAB9508887.1"/>
    </source>
</evidence>
<dbReference type="CDD" id="cd00158">
    <property type="entry name" value="RHOD"/>
    <property type="match status" value="1"/>
</dbReference>
<name>A0A9N8HDK4_9STRA</name>
<dbReference type="OrthoDB" id="74240at2759"/>
<dbReference type="InterPro" id="IPR036873">
    <property type="entry name" value="Rhodanese-like_dom_sf"/>
</dbReference>
<organism evidence="2 3">
    <name type="scientific">Seminavis robusta</name>
    <dbReference type="NCBI Taxonomy" id="568900"/>
    <lineage>
        <taxon>Eukaryota</taxon>
        <taxon>Sar</taxon>
        <taxon>Stramenopiles</taxon>
        <taxon>Ochrophyta</taxon>
        <taxon>Bacillariophyta</taxon>
        <taxon>Bacillariophyceae</taxon>
        <taxon>Bacillariophycidae</taxon>
        <taxon>Naviculales</taxon>
        <taxon>Naviculaceae</taxon>
        <taxon>Seminavis</taxon>
    </lineage>
</organism>
<dbReference type="PROSITE" id="PS50206">
    <property type="entry name" value="RHODANESE_3"/>
    <property type="match status" value="1"/>
</dbReference>
<proteinExistence type="predicted"/>
<dbReference type="AlphaFoldDB" id="A0A9N8HDK4"/>
<evidence type="ECO:0000313" key="3">
    <source>
        <dbReference type="Proteomes" id="UP001153069"/>
    </source>
</evidence>
<dbReference type="Pfam" id="PF00581">
    <property type="entry name" value="Rhodanese"/>
    <property type="match status" value="1"/>
</dbReference>
<protein>
    <recommendedName>
        <fullName evidence="1">Rhodanese domain-containing protein</fullName>
    </recommendedName>
</protein>
<dbReference type="SUPFAM" id="SSF52821">
    <property type="entry name" value="Rhodanese/Cell cycle control phosphatase"/>
    <property type="match status" value="1"/>
</dbReference>
<evidence type="ECO:0000259" key="1">
    <source>
        <dbReference type="PROSITE" id="PS50206"/>
    </source>
</evidence>
<comment type="caution">
    <text evidence="2">The sequence shown here is derived from an EMBL/GenBank/DDBJ whole genome shotgun (WGS) entry which is preliminary data.</text>
</comment>
<feature type="domain" description="Rhodanese" evidence="1">
    <location>
        <begin position="24"/>
        <end position="70"/>
    </location>
</feature>
<dbReference type="Proteomes" id="UP001153069">
    <property type="component" value="Unassembled WGS sequence"/>
</dbReference>